<evidence type="ECO:0000313" key="2">
    <source>
        <dbReference type="EMBL" id="GJE95918.1"/>
    </source>
</evidence>
<gene>
    <name evidence="2" type="ORF">PsYK624_121090</name>
</gene>
<proteinExistence type="predicted"/>
<dbReference type="AlphaFoldDB" id="A0A9P3GJ69"/>
<feature type="signal peptide" evidence="1">
    <location>
        <begin position="1"/>
        <end position="21"/>
    </location>
</feature>
<protein>
    <recommendedName>
        <fullName evidence="4">Hydrophobin</fullName>
    </recommendedName>
</protein>
<sequence>MRSTASASLSTILTLSLLAAAIPSPDTARRSDTGTAPATTLPAGHRDATYCPPGLVRCCDIITTVVRYVHAGRAMSAHRTAQGAGDHGLTALLGLLGLDFLDPSTLVGYECFTTPPAAPTHAAQTWSAAEILVPRRQPGFLATECHILKAQQSSHEQT</sequence>
<evidence type="ECO:0000313" key="3">
    <source>
        <dbReference type="Proteomes" id="UP000703269"/>
    </source>
</evidence>
<reference evidence="2 3" key="1">
    <citation type="submission" date="2021-08" db="EMBL/GenBank/DDBJ databases">
        <title>Draft Genome Sequence of Phanerochaete sordida strain YK-624.</title>
        <authorList>
            <person name="Mori T."/>
            <person name="Dohra H."/>
            <person name="Suzuki T."/>
            <person name="Kawagishi H."/>
            <person name="Hirai H."/>
        </authorList>
    </citation>
    <scope>NUCLEOTIDE SEQUENCE [LARGE SCALE GENOMIC DNA]</scope>
    <source>
        <strain evidence="2 3">YK-624</strain>
    </source>
</reference>
<evidence type="ECO:0008006" key="4">
    <source>
        <dbReference type="Google" id="ProtNLM"/>
    </source>
</evidence>
<name>A0A9P3GJ69_9APHY</name>
<organism evidence="2 3">
    <name type="scientific">Phanerochaete sordida</name>
    <dbReference type="NCBI Taxonomy" id="48140"/>
    <lineage>
        <taxon>Eukaryota</taxon>
        <taxon>Fungi</taxon>
        <taxon>Dikarya</taxon>
        <taxon>Basidiomycota</taxon>
        <taxon>Agaricomycotina</taxon>
        <taxon>Agaricomycetes</taxon>
        <taxon>Polyporales</taxon>
        <taxon>Phanerochaetaceae</taxon>
        <taxon>Phanerochaete</taxon>
    </lineage>
</organism>
<keyword evidence="3" id="KW-1185">Reference proteome</keyword>
<comment type="caution">
    <text evidence="2">The sequence shown here is derived from an EMBL/GenBank/DDBJ whole genome shotgun (WGS) entry which is preliminary data.</text>
</comment>
<dbReference type="EMBL" id="BPQB01000053">
    <property type="protein sequence ID" value="GJE95918.1"/>
    <property type="molecule type" value="Genomic_DNA"/>
</dbReference>
<evidence type="ECO:0000256" key="1">
    <source>
        <dbReference type="SAM" id="SignalP"/>
    </source>
</evidence>
<keyword evidence="1" id="KW-0732">Signal</keyword>
<feature type="chain" id="PRO_5040325167" description="Hydrophobin" evidence="1">
    <location>
        <begin position="22"/>
        <end position="158"/>
    </location>
</feature>
<dbReference type="Proteomes" id="UP000703269">
    <property type="component" value="Unassembled WGS sequence"/>
</dbReference>
<accession>A0A9P3GJ69</accession>